<keyword evidence="1" id="KW-0812">Transmembrane</keyword>
<dbReference type="PANTHER" id="PTHR36834">
    <property type="entry name" value="MEMBRANE PROTEIN-RELATED"/>
    <property type="match status" value="1"/>
</dbReference>
<organism evidence="3 4">
    <name type="scientific">Bacillus cereus</name>
    <dbReference type="NCBI Taxonomy" id="1396"/>
    <lineage>
        <taxon>Bacteria</taxon>
        <taxon>Bacillati</taxon>
        <taxon>Bacillota</taxon>
        <taxon>Bacilli</taxon>
        <taxon>Bacillales</taxon>
        <taxon>Bacillaceae</taxon>
        <taxon>Bacillus</taxon>
        <taxon>Bacillus cereus group</taxon>
    </lineage>
</organism>
<dbReference type="InterPro" id="IPR053150">
    <property type="entry name" value="Teicoplanin_resist-assoc"/>
</dbReference>
<proteinExistence type="predicted"/>
<comment type="caution">
    <text evidence="3">The sequence shown here is derived from an EMBL/GenBank/DDBJ whole genome shotgun (WGS) entry which is preliminary data.</text>
</comment>
<evidence type="ECO:0000313" key="3">
    <source>
        <dbReference type="EMBL" id="MCQ6288539.1"/>
    </source>
</evidence>
<feature type="transmembrane region" description="Helical" evidence="1">
    <location>
        <begin position="84"/>
        <end position="101"/>
    </location>
</feature>
<name>A0AAW5L822_BACCE</name>
<feature type="transmembrane region" description="Helical" evidence="1">
    <location>
        <begin position="113"/>
        <end position="132"/>
    </location>
</feature>
<dbReference type="Pfam" id="PF04892">
    <property type="entry name" value="VanZ"/>
    <property type="match status" value="1"/>
</dbReference>
<protein>
    <submittedName>
        <fullName evidence="3">VanZ family protein</fullName>
    </submittedName>
</protein>
<feature type="transmembrane region" description="Helical" evidence="1">
    <location>
        <begin position="144"/>
        <end position="162"/>
    </location>
</feature>
<keyword evidence="1" id="KW-1133">Transmembrane helix</keyword>
<gene>
    <name evidence="3" type="ORF">NPM19_28555</name>
</gene>
<accession>A0AAW5L822</accession>
<keyword evidence="1" id="KW-0472">Membrane</keyword>
<dbReference type="EMBL" id="JANHEB010000077">
    <property type="protein sequence ID" value="MCQ6288539.1"/>
    <property type="molecule type" value="Genomic_DNA"/>
</dbReference>
<feature type="domain" description="VanZ-like" evidence="2">
    <location>
        <begin position="39"/>
        <end position="159"/>
    </location>
</feature>
<dbReference type="InterPro" id="IPR006976">
    <property type="entry name" value="VanZ-like"/>
</dbReference>
<dbReference type="PANTHER" id="PTHR36834:SF2">
    <property type="entry name" value="MEMBRANE PROTEIN"/>
    <property type="match status" value="1"/>
</dbReference>
<reference evidence="3" key="1">
    <citation type="submission" date="2022-07" db="EMBL/GenBank/DDBJ databases">
        <title>Identification and characterization of Bacillus thuringiensis and other Bacillus cereus group isolates from spinach by whole genome sequencing.</title>
        <authorList>
            <person name="Zao X."/>
            <person name="Zervas A."/>
            <person name="Hendriks M."/>
            <person name="Rajkovic A."/>
            <person name="Van Overbeek L."/>
            <person name="Hendriksen N.B."/>
            <person name="Uyttendaele M."/>
        </authorList>
    </citation>
    <scope>NUCLEOTIDE SEQUENCE</scope>
    <source>
        <strain evidence="3">781001F-1</strain>
    </source>
</reference>
<dbReference type="AlphaFoldDB" id="A0AAW5L822"/>
<sequence length="184" mass="21275">MFEIPSWYILIPIGLMGSLFLFASKRKYTYSQYVLLVSFLIYVMGVIHFTVFPIEVNIGKYANQAPWYSSINPIPLLTLDSKSFILNVIMFFPLGVYLPFLKNNYHAVKNIARIGFFTSISIEITQLCLRIFAGNGRMMDINDLIANTLGCILGYLIIQRLLQINSIKIWMNHFMVYNQSKQLH</sequence>
<dbReference type="RefSeq" id="WP_256425284.1">
    <property type="nucleotide sequence ID" value="NZ_JANHDX010000169.1"/>
</dbReference>
<feature type="transmembrane region" description="Helical" evidence="1">
    <location>
        <begin position="33"/>
        <end position="54"/>
    </location>
</feature>
<evidence type="ECO:0000259" key="2">
    <source>
        <dbReference type="Pfam" id="PF04892"/>
    </source>
</evidence>
<dbReference type="Proteomes" id="UP001204643">
    <property type="component" value="Unassembled WGS sequence"/>
</dbReference>
<feature type="transmembrane region" description="Helical" evidence="1">
    <location>
        <begin position="6"/>
        <end position="24"/>
    </location>
</feature>
<evidence type="ECO:0000256" key="1">
    <source>
        <dbReference type="SAM" id="Phobius"/>
    </source>
</evidence>
<evidence type="ECO:0000313" key="4">
    <source>
        <dbReference type="Proteomes" id="UP001204643"/>
    </source>
</evidence>